<dbReference type="PROSITE" id="PS50949">
    <property type="entry name" value="HTH_GNTR"/>
    <property type="match status" value="1"/>
</dbReference>
<dbReference type="Pfam" id="PF00392">
    <property type="entry name" value="GntR"/>
    <property type="match status" value="1"/>
</dbReference>
<keyword evidence="8" id="KW-1185">Reference proteome</keyword>
<dbReference type="GO" id="GO:0045892">
    <property type="term" value="P:negative regulation of DNA-templated transcription"/>
    <property type="evidence" value="ECO:0007669"/>
    <property type="project" value="TreeGrafter"/>
</dbReference>
<evidence type="ECO:0000313" key="7">
    <source>
        <dbReference type="Proteomes" id="UP000199137"/>
    </source>
</evidence>
<dbReference type="SMART" id="SM00345">
    <property type="entry name" value="HTH_GNTR"/>
    <property type="match status" value="1"/>
</dbReference>
<dbReference type="InterPro" id="IPR050679">
    <property type="entry name" value="Bact_HTH_transcr_reg"/>
</dbReference>
<dbReference type="InterPro" id="IPR028978">
    <property type="entry name" value="Chorismate_lyase_/UTRA_dom_sf"/>
</dbReference>
<proteinExistence type="predicted"/>
<feature type="domain" description="HTH gntR-type" evidence="4">
    <location>
        <begin position="8"/>
        <end position="76"/>
    </location>
</feature>
<evidence type="ECO:0000313" key="5">
    <source>
        <dbReference type="EMBL" id="NEC60434.1"/>
    </source>
</evidence>
<dbReference type="Proteomes" id="UP000199137">
    <property type="component" value="Unassembled WGS sequence"/>
</dbReference>
<sequence>MTGRPSRAPLYRTIQSEIQRDILSGRLKPGDWLPSESQLRAQYGVSQTSVRRAFQELQRLGLVERFHGRGSIVASNEIRAMSPMLGLGRELRQRGFAIRPELLGNAEEPAATAVAEALDLEPGDTVSHIERRYWIGDDPFVFLDHYLAPQPGIDFAEFTGDSLYAFLSGRDAQPTHARERVSAVTLSAAEADRLQVAPGVAAMLRERTSFGADQRPVEFTRYILRGDRYHLDIDLRSER</sequence>
<evidence type="ECO:0000313" key="8">
    <source>
        <dbReference type="Proteomes" id="UP000470404"/>
    </source>
</evidence>
<evidence type="ECO:0000256" key="2">
    <source>
        <dbReference type="ARBA" id="ARBA00023125"/>
    </source>
</evidence>
<dbReference type="CDD" id="cd07377">
    <property type="entry name" value="WHTH_GntR"/>
    <property type="match status" value="1"/>
</dbReference>
<name>A0A1I5RYH3_9PSEU</name>
<keyword evidence="3" id="KW-0804">Transcription</keyword>
<dbReference type="STRING" id="112413.SAMN05421854_106111"/>
<dbReference type="Gene3D" id="3.40.1410.10">
    <property type="entry name" value="Chorismate lyase-like"/>
    <property type="match status" value="1"/>
</dbReference>
<dbReference type="PANTHER" id="PTHR44846:SF1">
    <property type="entry name" value="MANNOSYL-D-GLYCERATE TRANSPORT_METABOLISM SYSTEM REPRESSOR MNGR-RELATED"/>
    <property type="match status" value="1"/>
</dbReference>
<accession>A0A1I5RYH3</accession>
<dbReference type="InterPro" id="IPR036388">
    <property type="entry name" value="WH-like_DNA-bd_sf"/>
</dbReference>
<reference evidence="5 8" key="2">
    <citation type="submission" date="2020-01" db="EMBL/GenBank/DDBJ databases">
        <title>Insect and environment-associated Actinomycetes.</title>
        <authorList>
            <person name="Currrie C."/>
            <person name="Chevrette M."/>
            <person name="Carlson C."/>
            <person name="Stubbendieck R."/>
            <person name="Wendt-Pienkowski E."/>
        </authorList>
    </citation>
    <scope>NUCLEOTIDE SEQUENCE [LARGE SCALE GENOMIC DNA]</scope>
    <source>
        <strain evidence="5 8">SID8386</strain>
    </source>
</reference>
<dbReference type="PANTHER" id="PTHR44846">
    <property type="entry name" value="MANNOSYL-D-GLYCERATE TRANSPORT/METABOLISM SYSTEM REPRESSOR MNGR-RELATED"/>
    <property type="match status" value="1"/>
</dbReference>
<evidence type="ECO:0000259" key="4">
    <source>
        <dbReference type="PROSITE" id="PS50949"/>
    </source>
</evidence>
<dbReference type="SUPFAM" id="SSF46785">
    <property type="entry name" value="Winged helix' DNA-binding domain"/>
    <property type="match status" value="1"/>
</dbReference>
<evidence type="ECO:0000313" key="6">
    <source>
        <dbReference type="EMBL" id="SFP63361.1"/>
    </source>
</evidence>
<dbReference type="GO" id="GO:0003700">
    <property type="term" value="F:DNA-binding transcription factor activity"/>
    <property type="evidence" value="ECO:0007669"/>
    <property type="project" value="InterPro"/>
</dbReference>
<dbReference type="AlphaFoldDB" id="A0A1I5RYH3"/>
<dbReference type="Proteomes" id="UP000470404">
    <property type="component" value="Unassembled WGS sequence"/>
</dbReference>
<dbReference type="InterPro" id="IPR036390">
    <property type="entry name" value="WH_DNA-bd_sf"/>
</dbReference>
<dbReference type="PRINTS" id="PR00035">
    <property type="entry name" value="HTHGNTR"/>
</dbReference>
<protein>
    <submittedName>
        <fullName evidence="6">GntR family transcriptional regulator</fullName>
    </submittedName>
</protein>
<dbReference type="InterPro" id="IPR000524">
    <property type="entry name" value="Tscrpt_reg_HTH_GntR"/>
</dbReference>
<dbReference type="InterPro" id="IPR011663">
    <property type="entry name" value="UTRA"/>
</dbReference>
<dbReference type="EMBL" id="JAAGNC010000171">
    <property type="protein sequence ID" value="NEC60434.1"/>
    <property type="molecule type" value="Genomic_DNA"/>
</dbReference>
<keyword evidence="1" id="KW-0805">Transcription regulation</keyword>
<dbReference type="Gene3D" id="1.10.10.10">
    <property type="entry name" value="Winged helix-like DNA-binding domain superfamily/Winged helix DNA-binding domain"/>
    <property type="match status" value="1"/>
</dbReference>
<dbReference type="SUPFAM" id="SSF64288">
    <property type="entry name" value="Chorismate lyase-like"/>
    <property type="match status" value="1"/>
</dbReference>
<evidence type="ECO:0000256" key="1">
    <source>
        <dbReference type="ARBA" id="ARBA00023015"/>
    </source>
</evidence>
<reference evidence="6 7" key="1">
    <citation type="submission" date="2016-10" db="EMBL/GenBank/DDBJ databases">
        <authorList>
            <person name="de Groot N.N."/>
        </authorList>
    </citation>
    <scope>NUCLEOTIDE SEQUENCE [LARGE SCALE GENOMIC DNA]</scope>
    <source>
        <strain evidence="6 7">DSM 44637</strain>
    </source>
</reference>
<dbReference type="EMBL" id="FOWC01000006">
    <property type="protein sequence ID" value="SFP63361.1"/>
    <property type="molecule type" value="Genomic_DNA"/>
</dbReference>
<organism evidence="6 7">
    <name type="scientific">Amycolatopsis rubida</name>
    <dbReference type="NCBI Taxonomy" id="112413"/>
    <lineage>
        <taxon>Bacteria</taxon>
        <taxon>Bacillati</taxon>
        <taxon>Actinomycetota</taxon>
        <taxon>Actinomycetes</taxon>
        <taxon>Pseudonocardiales</taxon>
        <taxon>Pseudonocardiaceae</taxon>
        <taxon>Amycolatopsis</taxon>
    </lineage>
</organism>
<dbReference type="RefSeq" id="WP_067592077.1">
    <property type="nucleotide sequence ID" value="NZ_FOWC01000006.1"/>
</dbReference>
<gene>
    <name evidence="5" type="ORF">G3I59_33830</name>
    <name evidence="6" type="ORF">SAMN05421854_106111</name>
</gene>
<keyword evidence="2" id="KW-0238">DNA-binding</keyword>
<dbReference type="Pfam" id="PF07702">
    <property type="entry name" value="UTRA"/>
    <property type="match status" value="1"/>
</dbReference>
<dbReference type="GO" id="GO:0003677">
    <property type="term" value="F:DNA binding"/>
    <property type="evidence" value="ECO:0007669"/>
    <property type="project" value="UniProtKB-KW"/>
</dbReference>
<evidence type="ECO:0000256" key="3">
    <source>
        <dbReference type="ARBA" id="ARBA00023163"/>
    </source>
</evidence>
<dbReference type="SMART" id="SM00866">
    <property type="entry name" value="UTRA"/>
    <property type="match status" value="1"/>
</dbReference>